<dbReference type="PANTHER" id="PTHR22950">
    <property type="entry name" value="AMINO ACID TRANSPORTER"/>
    <property type="match status" value="1"/>
</dbReference>
<evidence type="ECO:0000256" key="7">
    <source>
        <dbReference type="ARBA" id="ARBA00023136"/>
    </source>
</evidence>
<feature type="region of interest" description="Disordered" evidence="8">
    <location>
        <begin position="90"/>
        <end position="131"/>
    </location>
</feature>
<comment type="subcellular location">
    <subcellularLocation>
        <location evidence="1">Membrane</location>
        <topology evidence="1">Multi-pass membrane protein</topology>
    </subcellularLocation>
</comment>
<sequence>MDIPSTTTAGRTRTDPSTGEAIPRIRNLHPSHMSPEHFHTPSEGYGTMQTHGGMPERLSGSSLSERIGSFVGSYSRTSLMFMAENLAVPGTHPSIDDEEDKLSTSSMGGSISRHNSMDPSHHGNNNNYAHGRRSIVSSLSGDHPERTSLFMTSLDKIMTSQSMATVADDYRLANALSGDPYSHHNTILEPEHKSSFAQSIFNSINILLGVGILALPLGFKYAGWALGISVFAFCCLLTNYTAKILGRCLEADAESRTFGDLAGAAYGIQGRVFVTALFVTELITNSVAMVILLSDGLESLFPGYSILTLRVFSFLILTPMLFFPVRYLSYSSLLGIISAFSIIGVMLYDGFTKATTPGSLIEPADTTIWPADWMMLPVSFGLIMAGFASHAVFPTIYRDMENPKRFNAMVNCTYVATTAIYFGVAACGYLMFGSRTMQEITQNIVLVPEYNRALNRLAVWLIALQPIAKYGLNMNPVNLSWQIMVFRHPAIEHWCAQGTWREPLLAGLGKMAMSVFVVCLSILIPGFDNVMSLLGAFFSFMISGIFPLLCHLRLFGDTMSWSEKGIHYVLIFIASCMACSGTLWSFL</sequence>
<keyword evidence="7 9" id="KW-0472">Membrane</keyword>
<evidence type="ECO:0000256" key="1">
    <source>
        <dbReference type="ARBA" id="ARBA00004141"/>
    </source>
</evidence>
<evidence type="ECO:0000256" key="4">
    <source>
        <dbReference type="ARBA" id="ARBA00022692"/>
    </source>
</evidence>
<dbReference type="Proteomes" id="UP000242180">
    <property type="component" value="Unassembled WGS sequence"/>
</dbReference>
<evidence type="ECO:0000313" key="12">
    <source>
        <dbReference type="Proteomes" id="UP000242180"/>
    </source>
</evidence>
<evidence type="ECO:0000256" key="8">
    <source>
        <dbReference type="SAM" id="MobiDB-lite"/>
    </source>
</evidence>
<evidence type="ECO:0000256" key="3">
    <source>
        <dbReference type="ARBA" id="ARBA00022448"/>
    </source>
</evidence>
<dbReference type="Pfam" id="PF01490">
    <property type="entry name" value="Aa_trans"/>
    <property type="match status" value="1"/>
</dbReference>
<dbReference type="InParanoid" id="A0A1X2HW90"/>
<dbReference type="OMA" id="MKWTHIA"/>
<keyword evidence="12" id="KW-1185">Reference proteome</keyword>
<evidence type="ECO:0000313" key="11">
    <source>
        <dbReference type="EMBL" id="ORZ03781.1"/>
    </source>
</evidence>
<dbReference type="GO" id="GO:0015179">
    <property type="term" value="F:L-amino acid transmembrane transporter activity"/>
    <property type="evidence" value="ECO:0007669"/>
    <property type="project" value="TreeGrafter"/>
</dbReference>
<comment type="similarity">
    <text evidence="2">Belongs to the amino acid/polyamine transporter 2 family.</text>
</comment>
<evidence type="ECO:0000256" key="9">
    <source>
        <dbReference type="SAM" id="Phobius"/>
    </source>
</evidence>
<dbReference type="AlphaFoldDB" id="A0A1X2HW90"/>
<feature type="compositionally biased region" description="Polar residues" evidence="8">
    <location>
        <begin position="103"/>
        <end position="114"/>
    </location>
</feature>
<keyword evidence="6 9" id="KW-1133">Transmembrane helix</keyword>
<dbReference type="STRING" id="13706.A0A1X2HW90"/>
<feature type="transmembrane region" description="Helical" evidence="9">
    <location>
        <begin position="504"/>
        <end position="524"/>
    </location>
</feature>
<keyword evidence="4 9" id="KW-0812">Transmembrane</keyword>
<accession>A0A1X2HW90</accession>
<dbReference type="EMBL" id="MCGN01000001">
    <property type="protein sequence ID" value="ORZ03781.1"/>
    <property type="molecule type" value="Genomic_DNA"/>
</dbReference>
<keyword evidence="3" id="KW-0813">Transport</keyword>
<feature type="compositionally biased region" description="Polar residues" evidence="8">
    <location>
        <begin position="1"/>
        <end position="17"/>
    </location>
</feature>
<feature type="transmembrane region" description="Helical" evidence="9">
    <location>
        <begin position="221"/>
        <end position="240"/>
    </location>
</feature>
<reference evidence="11 12" key="1">
    <citation type="submission" date="2016-07" db="EMBL/GenBank/DDBJ databases">
        <title>Pervasive Adenine N6-methylation of Active Genes in Fungi.</title>
        <authorList>
            <consortium name="DOE Joint Genome Institute"/>
            <person name="Mondo S.J."/>
            <person name="Dannebaum R.O."/>
            <person name="Kuo R.C."/>
            <person name="Labutti K."/>
            <person name="Haridas S."/>
            <person name="Kuo A."/>
            <person name="Salamov A."/>
            <person name="Ahrendt S.R."/>
            <person name="Lipzen A."/>
            <person name="Sullivan W."/>
            <person name="Andreopoulos W.B."/>
            <person name="Clum A."/>
            <person name="Lindquist E."/>
            <person name="Daum C."/>
            <person name="Ramamoorthy G.K."/>
            <person name="Gryganskyi A."/>
            <person name="Culley D."/>
            <person name="Magnuson J.K."/>
            <person name="James T.Y."/>
            <person name="O'Malley M.A."/>
            <person name="Stajich J.E."/>
            <person name="Spatafora J.W."/>
            <person name="Visel A."/>
            <person name="Grigoriev I.V."/>
        </authorList>
    </citation>
    <scope>NUCLEOTIDE SEQUENCE [LARGE SCALE GENOMIC DNA]</scope>
    <source>
        <strain evidence="11 12">NRRL 2496</strain>
    </source>
</reference>
<feature type="region of interest" description="Disordered" evidence="8">
    <location>
        <begin position="1"/>
        <end position="61"/>
    </location>
</feature>
<feature type="transmembrane region" description="Helical" evidence="9">
    <location>
        <begin position="566"/>
        <end position="586"/>
    </location>
</feature>
<organism evidence="11 12">
    <name type="scientific">Syncephalastrum racemosum</name>
    <name type="common">Filamentous fungus</name>
    <dbReference type="NCBI Taxonomy" id="13706"/>
    <lineage>
        <taxon>Eukaryota</taxon>
        <taxon>Fungi</taxon>
        <taxon>Fungi incertae sedis</taxon>
        <taxon>Mucoromycota</taxon>
        <taxon>Mucoromycotina</taxon>
        <taxon>Mucoromycetes</taxon>
        <taxon>Mucorales</taxon>
        <taxon>Syncephalastraceae</taxon>
        <taxon>Syncephalastrum</taxon>
    </lineage>
</organism>
<feature type="transmembrane region" description="Helical" evidence="9">
    <location>
        <begin position="196"/>
        <end position="215"/>
    </location>
</feature>
<evidence type="ECO:0000256" key="6">
    <source>
        <dbReference type="ARBA" id="ARBA00022989"/>
    </source>
</evidence>
<evidence type="ECO:0000256" key="2">
    <source>
        <dbReference type="ARBA" id="ARBA00008066"/>
    </source>
</evidence>
<dbReference type="OrthoDB" id="655540at2759"/>
<feature type="transmembrane region" description="Helical" evidence="9">
    <location>
        <begin position="272"/>
        <end position="292"/>
    </location>
</feature>
<dbReference type="InterPro" id="IPR013057">
    <property type="entry name" value="AA_transpt_TM"/>
</dbReference>
<feature type="transmembrane region" description="Helical" evidence="9">
    <location>
        <begin position="373"/>
        <end position="393"/>
    </location>
</feature>
<feature type="transmembrane region" description="Helical" evidence="9">
    <location>
        <begin position="530"/>
        <end position="554"/>
    </location>
</feature>
<feature type="transmembrane region" description="Helical" evidence="9">
    <location>
        <begin position="304"/>
        <end position="323"/>
    </location>
</feature>
<name>A0A1X2HW90_SYNRA</name>
<gene>
    <name evidence="11" type="ORF">BCR43DRAFT_483961</name>
</gene>
<feature type="transmembrane region" description="Helical" evidence="9">
    <location>
        <begin position="330"/>
        <end position="348"/>
    </location>
</feature>
<proteinExistence type="inferred from homology"/>
<protein>
    <submittedName>
        <fullName evidence="11">Transmembrane amino acid transporter protein-domain-containing protein</fullName>
    </submittedName>
</protein>
<feature type="transmembrane region" description="Helical" evidence="9">
    <location>
        <begin position="414"/>
        <end position="433"/>
    </location>
</feature>
<keyword evidence="5" id="KW-0029">Amino-acid transport</keyword>
<dbReference type="PANTHER" id="PTHR22950:SF692">
    <property type="entry name" value="TRANSMEMBRANE AMINO ACID TRANSPORTER FAMILY PROTEIN"/>
    <property type="match status" value="1"/>
</dbReference>
<dbReference type="GO" id="GO:0005774">
    <property type="term" value="C:vacuolar membrane"/>
    <property type="evidence" value="ECO:0007669"/>
    <property type="project" value="TreeGrafter"/>
</dbReference>
<evidence type="ECO:0000259" key="10">
    <source>
        <dbReference type="Pfam" id="PF01490"/>
    </source>
</evidence>
<comment type="caution">
    <text evidence="11">The sequence shown here is derived from an EMBL/GenBank/DDBJ whole genome shotgun (WGS) entry which is preliminary data.</text>
</comment>
<evidence type="ECO:0000256" key="5">
    <source>
        <dbReference type="ARBA" id="ARBA00022970"/>
    </source>
</evidence>
<feature type="domain" description="Amino acid transporter transmembrane" evidence="10">
    <location>
        <begin position="192"/>
        <end position="584"/>
    </location>
</feature>